<accession>A0AAX4MWE4</accession>
<name>A0AAX4MWE4_9CAUD</name>
<feature type="domain" description="Phage protein Gp138 N-terminal" evidence="1">
    <location>
        <begin position="26"/>
        <end position="125"/>
    </location>
</feature>
<evidence type="ECO:0000313" key="3">
    <source>
        <dbReference type="Proteomes" id="UP001438490"/>
    </source>
</evidence>
<keyword evidence="3" id="KW-1185">Reference proteome</keyword>
<dbReference type="EMBL" id="PP496413">
    <property type="protein sequence ID" value="WYV99017.1"/>
    <property type="molecule type" value="Genomic_DNA"/>
</dbReference>
<dbReference type="InterPro" id="IPR041599">
    <property type="entry name" value="Gp138_N"/>
</dbReference>
<gene>
    <name evidence="2" type="ORF">Amme3_00021</name>
</gene>
<organism evidence="2 3">
    <name type="scientific">Pseudomonas phage vB_PpuM-Amme-3</name>
    <dbReference type="NCBI Taxonomy" id="3132617"/>
    <lineage>
        <taxon>Viruses</taxon>
        <taxon>Duplodnaviria</taxon>
        <taxon>Heunggongvirae</taxon>
        <taxon>Uroviricota</taxon>
        <taxon>Caudoviricetes</taxon>
        <taxon>Vandenendeviridae</taxon>
        <taxon>Gorskivirinae</taxon>
        <taxon>Tartuvirus</taxon>
        <taxon>Tartuvirus amme3</taxon>
    </lineage>
</organism>
<evidence type="ECO:0000313" key="2">
    <source>
        <dbReference type="EMBL" id="WYV99017.1"/>
    </source>
</evidence>
<evidence type="ECO:0000259" key="1">
    <source>
        <dbReference type="Pfam" id="PF18352"/>
    </source>
</evidence>
<dbReference type="Gene3D" id="2.40.50.230">
    <property type="entry name" value="Gp5 N-terminal domain"/>
    <property type="match status" value="1"/>
</dbReference>
<dbReference type="Pfam" id="PF18352">
    <property type="entry name" value="Gp138_N"/>
    <property type="match status" value="1"/>
</dbReference>
<dbReference type="InterPro" id="IPR037026">
    <property type="entry name" value="Vgr_OB-fold_dom_sf"/>
</dbReference>
<reference evidence="2 3" key="1">
    <citation type="submission" date="2024-03" db="EMBL/GenBank/DDBJ databases">
        <title>Isolation and characterization of a phage collection against Pseudomonas putida.</title>
        <authorList>
            <person name="Brauer A."/>
            <person name="Rosendahl S."/>
            <person name="Kangsep A."/>
            <person name="Rikberg R."/>
            <person name="Lewanczyk A.C."/>
            <person name="Horak R."/>
            <person name="Tamman H."/>
        </authorList>
    </citation>
    <scope>NUCLEOTIDE SEQUENCE [LARGE SCALE GENOMIC DNA]</scope>
</reference>
<dbReference type="Proteomes" id="UP001438490">
    <property type="component" value="Segment"/>
</dbReference>
<proteinExistence type="predicted"/>
<sequence>MIEALIDDLIATQFQIAMADVYTAIPCRITNIHGDFGEQRVDVQPVVNELYKDGTSEEQPQILSVPVLLPGSEQSLVSFPLAVGDTVMCIFSQRSMDNFKISTGGPTPPNDFRKHSDQDAVAIPGLRSFPRSVNKPSLRKFPHDPLRDLVVAHNIGSGTEVMIQLKQNGDVVINTDFNVTVNSKTVTLNATESMTVNTPTLNMNVGTTNWTGNIIHSGNYTMTGQARFNGRLFDTHTHSGVTPGTGTSGPVNGV</sequence>
<protein>
    <recommendedName>
        <fullName evidence="1">Phage protein Gp138 N-terminal domain-containing protein</fullName>
    </recommendedName>
</protein>